<gene>
    <name evidence="14" type="primary">msbA</name>
    <name evidence="14" type="ORF">CWI83_01145</name>
</gene>
<dbReference type="AlphaFoldDB" id="A0A432ZMP0"/>
<keyword evidence="7" id="KW-1278">Translocase</keyword>
<dbReference type="FunFam" id="3.40.50.300:FF:000140">
    <property type="entry name" value="Lipid A export ATP-binding/permease protein MsbA"/>
    <property type="match status" value="1"/>
</dbReference>
<feature type="transmembrane region" description="Helical" evidence="11">
    <location>
        <begin position="248"/>
        <end position="268"/>
    </location>
</feature>
<dbReference type="InterPro" id="IPR017871">
    <property type="entry name" value="ABC_transporter-like_CS"/>
</dbReference>
<keyword evidence="4 11" id="KW-0812">Transmembrane</keyword>
<evidence type="ECO:0000256" key="2">
    <source>
        <dbReference type="ARBA" id="ARBA00022448"/>
    </source>
</evidence>
<dbReference type="GO" id="GO:0005886">
    <property type="term" value="C:plasma membrane"/>
    <property type="evidence" value="ECO:0007669"/>
    <property type="project" value="UniProtKB-SubCell"/>
</dbReference>
<evidence type="ECO:0000256" key="1">
    <source>
        <dbReference type="ARBA" id="ARBA00004651"/>
    </source>
</evidence>
<feature type="transmembrane region" description="Helical" evidence="11">
    <location>
        <begin position="165"/>
        <end position="183"/>
    </location>
</feature>
<dbReference type="GO" id="GO:0016887">
    <property type="term" value="F:ATP hydrolysis activity"/>
    <property type="evidence" value="ECO:0007669"/>
    <property type="project" value="InterPro"/>
</dbReference>
<dbReference type="Gene3D" id="3.40.50.300">
    <property type="entry name" value="P-loop containing nucleotide triphosphate hydrolases"/>
    <property type="match status" value="1"/>
</dbReference>
<dbReference type="GO" id="GO:0015421">
    <property type="term" value="F:ABC-type oligopeptide transporter activity"/>
    <property type="evidence" value="ECO:0007669"/>
    <property type="project" value="TreeGrafter"/>
</dbReference>
<dbReference type="PROSITE" id="PS00211">
    <property type="entry name" value="ABC_TRANSPORTER_1"/>
    <property type="match status" value="1"/>
</dbReference>
<keyword evidence="8 11" id="KW-1133">Transmembrane helix</keyword>
<dbReference type="PROSITE" id="PS50893">
    <property type="entry name" value="ABC_TRANSPORTER_2"/>
    <property type="match status" value="1"/>
</dbReference>
<evidence type="ECO:0000313" key="15">
    <source>
        <dbReference type="Proteomes" id="UP000288279"/>
    </source>
</evidence>
<keyword evidence="15" id="KW-1185">Reference proteome</keyword>
<dbReference type="CDD" id="cd18552">
    <property type="entry name" value="ABC_6TM_MsbA_like"/>
    <property type="match status" value="1"/>
</dbReference>
<dbReference type="Proteomes" id="UP000288279">
    <property type="component" value="Unassembled WGS sequence"/>
</dbReference>
<dbReference type="PANTHER" id="PTHR43394">
    <property type="entry name" value="ATP-DEPENDENT PERMEASE MDL1, MITOCHONDRIAL"/>
    <property type="match status" value="1"/>
</dbReference>
<evidence type="ECO:0000256" key="6">
    <source>
        <dbReference type="ARBA" id="ARBA00022840"/>
    </source>
</evidence>
<dbReference type="Gene3D" id="1.20.1560.10">
    <property type="entry name" value="ABC transporter type 1, transmembrane domain"/>
    <property type="match status" value="1"/>
</dbReference>
<keyword evidence="5" id="KW-0547">Nucleotide-binding</keyword>
<accession>A0A432ZMP0</accession>
<evidence type="ECO:0000256" key="9">
    <source>
        <dbReference type="ARBA" id="ARBA00023055"/>
    </source>
</evidence>
<dbReference type="EMBL" id="PIQG01000001">
    <property type="protein sequence ID" value="RUO79147.1"/>
    <property type="molecule type" value="Genomic_DNA"/>
</dbReference>
<dbReference type="SMART" id="SM00382">
    <property type="entry name" value="AAA"/>
    <property type="match status" value="1"/>
</dbReference>
<dbReference type="InterPro" id="IPR027417">
    <property type="entry name" value="P-loop_NTPase"/>
</dbReference>
<evidence type="ECO:0000256" key="10">
    <source>
        <dbReference type="ARBA" id="ARBA00023136"/>
    </source>
</evidence>
<feature type="transmembrane region" description="Helical" evidence="11">
    <location>
        <begin position="61"/>
        <end position="79"/>
    </location>
</feature>
<keyword evidence="3" id="KW-1003">Cell membrane</keyword>
<dbReference type="RefSeq" id="WP_126824556.1">
    <property type="nucleotide sequence ID" value="NZ_PIQG01000001.1"/>
</dbReference>
<keyword evidence="9" id="KW-0445">Lipid transport</keyword>
<dbReference type="Pfam" id="PF00664">
    <property type="entry name" value="ABC_membrane"/>
    <property type="match status" value="1"/>
</dbReference>
<evidence type="ECO:0000256" key="5">
    <source>
        <dbReference type="ARBA" id="ARBA00022741"/>
    </source>
</evidence>
<protein>
    <submittedName>
        <fullName evidence="14">Lipid A export permease/ATP-binding protein MsbA</fullName>
    </submittedName>
</protein>
<dbReference type="InterPro" id="IPR011527">
    <property type="entry name" value="ABC1_TM_dom"/>
</dbReference>
<feature type="domain" description="ABC transporter" evidence="12">
    <location>
        <begin position="340"/>
        <end position="576"/>
    </location>
</feature>
<dbReference type="PROSITE" id="PS50929">
    <property type="entry name" value="ABC_TM1F"/>
    <property type="match status" value="1"/>
</dbReference>
<dbReference type="InterPro" id="IPR039421">
    <property type="entry name" value="Type_1_exporter"/>
</dbReference>
<comment type="subcellular location">
    <subcellularLocation>
        <location evidence="1">Cell membrane</location>
        <topology evidence="1">Multi-pass membrane protein</topology>
    </subcellularLocation>
</comment>
<evidence type="ECO:0000259" key="13">
    <source>
        <dbReference type="PROSITE" id="PS50929"/>
    </source>
</evidence>
<keyword evidence="10 11" id="KW-0472">Membrane</keyword>
<sequence>MSQNTAKQRTFRRLMGYIKPYRAAFIFSIVGMLGYAAVDTFFFSQIETLIDDGLTNQNSKILIYGAIFVPVVFIARGLFNFISTYFLNWVGFRVVTTLRQQLFDHMMKLPVAFHDRHSTGDLISKITYTTQQVAEASSRAILILIREGAFVLGLLGLMFYHSWQLSLVFLVVGPLIAKIVGVVSKRFRKVSSRIQTAMGNVTTTAEQMINGHKVVVMYEGQKRESKRFNDINNVTRNQNMKLINTQTLSTSLIQLIASFSLSMVLVLASFPQMLAELSAGAFTTLLTAMIMLLRPLKQLTTVNSDFQRGIAAAQSIFEVLDHEPEIDQGSKSLTRAKGEICFDDVLFRYDEADTPALDHVSFTVTAGKTLALVGRSGSGKSTISNLLTRFYSPQAGQIRLDGENIYDYKLKHLRRQFALVSQHVTLFNDTIANNIAYGAHGEVSAEQIRQAAEQAYVTEFTDNLPLGLDTMVGENGVMLSGGQRQRIAIARALLRDAPILILDEATSALDTESERHIQSALSRLQQNRTSIVIAHRLSTIESADEILVMEDGRVVERGTHAELLERKGAYHQLYRLQFSHETPVE</sequence>
<dbReference type="SUPFAM" id="SSF90123">
    <property type="entry name" value="ABC transporter transmembrane region"/>
    <property type="match status" value="1"/>
</dbReference>
<proteinExistence type="predicted"/>
<evidence type="ECO:0000259" key="12">
    <source>
        <dbReference type="PROSITE" id="PS50893"/>
    </source>
</evidence>
<name>A0A432ZMP0_9GAMM</name>
<dbReference type="InterPro" id="IPR036640">
    <property type="entry name" value="ABC1_TM_sf"/>
</dbReference>
<feature type="transmembrane region" description="Helical" evidence="11">
    <location>
        <begin position="21"/>
        <end position="41"/>
    </location>
</feature>
<evidence type="ECO:0000256" key="4">
    <source>
        <dbReference type="ARBA" id="ARBA00022692"/>
    </source>
</evidence>
<dbReference type="InterPro" id="IPR003593">
    <property type="entry name" value="AAA+_ATPase"/>
</dbReference>
<dbReference type="SUPFAM" id="SSF52540">
    <property type="entry name" value="P-loop containing nucleoside triphosphate hydrolases"/>
    <property type="match status" value="1"/>
</dbReference>
<keyword evidence="2" id="KW-0813">Transport</keyword>
<keyword evidence="6 14" id="KW-0067">ATP-binding</keyword>
<dbReference type="PANTHER" id="PTHR43394:SF1">
    <property type="entry name" value="ATP-BINDING CASSETTE SUB-FAMILY B MEMBER 10, MITOCHONDRIAL"/>
    <property type="match status" value="1"/>
</dbReference>
<dbReference type="GO" id="GO:0005524">
    <property type="term" value="F:ATP binding"/>
    <property type="evidence" value="ECO:0007669"/>
    <property type="project" value="UniProtKB-KW"/>
</dbReference>
<feature type="domain" description="ABC transmembrane type-1" evidence="13">
    <location>
        <begin position="26"/>
        <end position="308"/>
    </location>
</feature>
<dbReference type="InterPro" id="IPR011917">
    <property type="entry name" value="ABC_transpr_lipidA"/>
</dbReference>
<evidence type="ECO:0000256" key="7">
    <source>
        <dbReference type="ARBA" id="ARBA00022967"/>
    </source>
</evidence>
<dbReference type="OrthoDB" id="9782586at2"/>
<dbReference type="NCBIfam" id="TIGR02203">
    <property type="entry name" value="MsbA_lipidA"/>
    <property type="match status" value="1"/>
</dbReference>
<dbReference type="InterPro" id="IPR003439">
    <property type="entry name" value="ABC_transporter-like_ATP-bd"/>
</dbReference>
<organism evidence="14 15">
    <name type="scientific">Pseudidiomarina taiwanensis</name>
    <dbReference type="NCBI Taxonomy" id="337250"/>
    <lineage>
        <taxon>Bacteria</taxon>
        <taxon>Pseudomonadati</taxon>
        <taxon>Pseudomonadota</taxon>
        <taxon>Gammaproteobacteria</taxon>
        <taxon>Alteromonadales</taxon>
        <taxon>Idiomarinaceae</taxon>
        <taxon>Pseudidiomarina</taxon>
    </lineage>
</organism>
<evidence type="ECO:0000313" key="14">
    <source>
        <dbReference type="EMBL" id="RUO79147.1"/>
    </source>
</evidence>
<reference evidence="14 15" key="1">
    <citation type="journal article" date="2011" name="Front. Microbiol.">
        <title>Genomic signatures of strain selection and enhancement in Bacillus atrophaeus var. globigii, a historical biowarfare simulant.</title>
        <authorList>
            <person name="Gibbons H.S."/>
            <person name="Broomall S.M."/>
            <person name="McNew L.A."/>
            <person name="Daligault H."/>
            <person name="Chapman C."/>
            <person name="Bruce D."/>
            <person name="Karavis M."/>
            <person name="Krepps M."/>
            <person name="McGregor P.A."/>
            <person name="Hong C."/>
            <person name="Park K.H."/>
            <person name="Akmal A."/>
            <person name="Feldman A."/>
            <person name="Lin J.S."/>
            <person name="Chang W.E."/>
            <person name="Higgs B.W."/>
            <person name="Demirev P."/>
            <person name="Lindquist J."/>
            <person name="Liem A."/>
            <person name="Fochler E."/>
            <person name="Read T.D."/>
            <person name="Tapia R."/>
            <person name="Johnson S."/>
            <person name="Bishop-Lilly K.A."/>
            <person name="Detter C."/>
            <person name="Han C."/>
            <person name="Sozhamannan S."/>
            <person name="Rosenzweig C.N."/>
            <person name="Skowronski E.W."/>
        </authorList>
    </citation>
    <scope>NUCLEOTIDE SEQUENCE [LARGE SCALE GENOMIC DNA]</scope>
    <source>
        <strain evidence="14 15">PIT1</strain>
    </source>
</reference>
<evidence type="ECO:0000256" key="3">
    <source>
        <dbReference type="ARBA" id="ARBA00022475"/>
    </source>
</evidence>
<evidence type="ECO:0000256" key="11">
    <source>
        <dbReference type="SAM" id="Phobius"/>
    </source>
</evidence>
<dbReference type="Pfam" id="PF00005">
    <property type="entry name" value="ABC_tran"/>
    <property type="match status" value="1"/>
</dbReference>
<dbReference type="GO" id="GO:0034040">
    <property type="term" value="F:ATPase-coupled lipid transmembrane transporter activity"/>
    <property type="evidence" value="ECO:0007669"/>
    <property type="project" value="InterPro"/>
</dbReference>
<feature type="transmembrane region" description="Helical" evidence="11">
    <location>
        <begin position="140"/>
        <end position="159"/>
    </location>
</feature>
<evidence type="ECO:0000256" key="8">
    <source>
        <dbReference type="ARBA" id="ARBA00022989"/>
    </source>
</evidence>
<comment type="caution">
    <text evidence="14">The sequence shown here is derived from an EMBL/GenBank/DDBJ whole genome shotgun (WGS) entry which is preliminary data.</text>
</comment>